<dbReference type="GO" id="GO:0008360">
    <property type="term" value="P:regulation of cell shape"/>
    <property type="evidence" value="ECO:0007669"/>
    <property type="project" value="UniProtKB-KW"/>
</dbReference>
<keyword evidence="1" id="KW-0963">Cytoplasm</keyword>
<evidence type="ECO:0000256" key="8">
    <source>
        <dbReference type="ARBA" id="ARBA00023306"/>
    </source>
</evidence>
<dbReference type="InterPro" id="IPR013221">
    <property type="entry name" value="Mur_ligase_cen"/>
</dbReference>
<dbReference type="SUPFAM" id="SSF63418">
    <property type="entry name" value="MurE/MurF N-terminal domain"/>
    <property type="match status" value="1"/>
</dbReference>
<evidence type="ECO:0000256" key="1">
    <source>
        <dbReference type="ARBA" id="ARBA00022490"/>
    </source>
</evidence>
<evidence type="ECO:0000256" key="2">
    <source>
        <dbReference type="ARBA" id="ARBA00022598"/>
    </source>
</evidence>
<dbReference type="GO" id="GO:0005524">
    <property type="term" value="F:ATP binding"/>
    <property type="evidence" value="ECO:0007669"/>
    <property type="project" value="UniProtKB-KW"/>
</dbReference>
<dbReference type="SUPFAM" id="SSF53244">
    <property type="entry name" value="MurD-like peptide ligases, peptide-binding domain"/>
    <property type="match status" value="1"/>
</dbReference>
<keyword evidence="3" id="KW-0132">Cell division</keyword>
<evidence type="ECO:0000259" key="11">
    <source>
        <dbReference type="Pfam" id="PF02875"/>
    </source>
</evidence>
<dbReference type="InterPro" id="IPR036615">
    <property type="entry name" value="Mur_ligase_C_dom_sf"/>
</dbReference>
<keyword evidence="14" id="KW-1185">Reference proteome</keyword>
<keyword evidence="6" id="KW-0133">Cell shape</keyword>
<dbReference type="Gene3D" id="3.40.1190.10">
    <property type="entry name" value="Mur-like, catalytic domain"/>
    <property type="match status" value="1"/>
</dbReference>
<dbReference type="SUPFAM" id="SSF53623">
    <property type="entry name" value="MurD-like peptide ligases, catalytic domain"/>
    <property type="match status" value="1"/>
</dbReference>
<evidence type="ECO:0000313" key="14">
    <source>
        <dbReference type="Proteomes" id="UP000824469"/>
    </source>
</evidence>
<gene>
    <name evidence="13" type="ORF">KI387_033568</name>
</gene>
<keyword evidence="5" id="KW-0067">ATP-binding</keyword>
<dbReference type="InterPro" id="IPR036565">
    <property type="entry name" value="Mur-like_cat_sf"/>
</dbReference>
<evidence type="ECO:0000256" key="4">
    <source>
        <dbReference type="ARBA" id="ARBA00022741"/>
    </source>
</evidence>
<accession>A0AA38F545</accession>
<dbReference type="Pfam" id="PF02875">
    <property type="entry name" value="Mur_ligase_C"/>
    <property type="match status" value="1"/>
</dbReference>
<keyword evidence="4" id="KW-0547">Nucleotide-binding</keyword>
<organism evidence="13 14">
    <name type="scientific">Taxus chinensis</name>
    <name type="common">Chinese yew</name>
    <name type="synonym">Taxus wallichiana var. chinensis</name>
    <dbReference type="NCBI Taxonomy" id="29808"/>
    <lineage>
        <taxon>Eukaryota</taxon>
        <taxon>Viridiplantae</taxon>
        <taxon>Streptophyta</taxon>
        <taxon>Embryophyta</taxon>
        <taxon>Tracheophyta</taxon>
        <taxon>Spermatophyta</taxon>
        <taxon>Pinopsida</taxon>
        <taxon>Pinidae</taxon>
        <taxon>Conifers II</taxon>
        <taxon>Cupressales</taxon>
        <taxon>Taxaceae</taxon>
        <taxon>Taxus</taxon>
    </lineage>
</organism>
<name>A0AA38F545_TAXCH</name>
<feature type="domain" description="Mur ligase central" evidence="12">
    <location>
        <begin position="197"/>
        <end position="418"/>
    </location>
</feature>
<dbReference type="GO" id="GO:0051301">
    <property type="term" value="P:cell division"/>
    <property type="evidence" value="ECO:0007669"/>
    <property type="project" value="UniProtKB-KW"/>
</dbReference>
<dbReference type="HAMAP" id="MF_02019">
    <property type="entry name" value="MurF"/>
    <property type="match status" value="1"/>
</dbReference>
<reference evidence="13 14" key="1">
    <citation type="journal article" date="2021" name="Nat. Plants">
        <title>The Taxus genome provides insights into paclitaxel biosynthesis.</title>
        <authorList>
            <person name="Xiong X."/>
            <person name="Gou J."/>
            <person name="Liao Q."/>
            <person name="Li Y."/>
            <person name="Zhou Q."/>
            <person name="Bi G."/>
            <person name="Li C."/>
            <person name="Du R."/>
            <person name="Wang X."/>
            <person name="Sun T."/>
            <person name="Guo L."/>
            <person name="Liang H."/>
            <person name="Lu P."/>
            <person name="Wu Y."/>
            <person name="Zhang Z."/>
            <person name="Ro D.K."/>
            <person name="Shang Y."/>
            <person name="Huang S."/>
            <person name="Yan J."/>
        </authorList>
    </citation>
    <scope>NUCLEOTIDE SEQUENCE [LARGE SCALE GENOMIC DNA]</scope>
    <source>
        <strain evidence="13">Ta-2019</strain>
    </source>
</reference>
<dbReference type="AlphaFoldDB" id="A0AA38F545"/>
<feature type="domain" description="Mur ligase C-terminal" evidence="11">
    <location>
        <begin position="441"/>
        <end position="566"/>
    </location>
</feature>
<dbReference type="EMBL" id="JAHRHJ020003813">
    <property type="protein sequence ID" value="KAH9289451.1"/>
    <property type="molecule type" value="Genomic_DNA"/>
</dbReference>
<dbReference type="GO" id="GO:0047480">
    <property type="term" value="F:UDP-N-acetylmuramoyl-tripeptide-D-alanyl-D-alanine ligase activity"/>
    <property type="evidence" value="ECO:0007669"/>
    <property type="project" value="InterPro"/>
</dbReference>
<evidence type="ECO:0000259" key="12">
    <source>
        <dbReference type="Pfam" id="PF08245"/>
    </source>
</evidence>
<keyword evidence="9" id="KW-0961">Cell wall biogenesis/degradation</keyword>
<dbReference type="OMA" id="LYGEHHV"/>
<keyword evidence="2" id="KW-0436">Ligase</keyword>
<dbReference type="Gene3D" id="3.40.1390.10">
    <property type="entry name" value="MurE/MurF, N-terminal domain"/>
    <property type="match status" value="1"/>
</dbReference>
<sequence length="582" mass="62571">MSYSGINSLRGIAAYHFIPLPIPQTKRRKNIFLTRIEDNGTQLLIYHKFCKVGHSHLHLSAYRYSAARCSKQEMPACIISEQVLEQENQLGIVWTAAEIAEAIGGQVVKLAPPGSICTDTRTIKAGQWFLALAGPSFDGHDFLQSALAKGCAGVVGNRVFEGWPRGFVKVEGNNTLIALQKLGFSARKKFKGPVVGITGSVGKTTTRAMIALALESLGQIHQTSGNQNNHIGVPLTLISMSFSSKACVLELGMNHVGEIRELARISEPCVRVVLNVGPAHMENFRSLEEVGRAKGEILLEARPGDICVLNADDPLVAALPIPNGVQRVLFGSKSGCDVRLIAAKSIQGGCAIQVTLEHCSSSSIGLEKDSLQCEKSMPESRVLEGDAYSKKSNSRVVFEIASPGLHLGMNACAAAAVAVSLGVSLTQVGKSLSNFSPINMRLNMETFENGITIINDVYNANPMSMVAALKLLRSVECKGRKVALLGDMLELGIPSKNAHLDILKMCQEIGVELLAVAGLHFIEAIKVLQLESSELSIVSAPNSELLASQIREKLHIGDIVLVKGSRGMQMEIVVDVIKEINI</sequence>
<evidence type="ECO:0000256" key="3">
    <source>
        <dbReference type="ARBA" id="ARBA00022618"/>
    </source>
</evidence>
<dbReference type="InterPro" id="IPR005863">
    <property type="entry name" value="UDP-N-AcMur_synth"/>
</dbReference>
<dbReference type="InterPro" id="IPR004101">
    <property type="entry name" value="Mur_ligase_C"/>
</dbReference>
<keyword evidence="7" id="KW-0573">Peptidoglycan synthesis</keyword>
<evidence type="ECO:0000256" key="10">
    <source>
        <dbReference type="ARBA" id="ARBA00031461"/>
    </source>
</evidence>
<dbReference type="InterPro" id="IPR035911">
    <property type="entry name" value="MurE/MurF_N"/>
</dbReference>
<dbReference type="PANTHER" id="PTHR43024:SF1">
    <property type="entry name" value="UDP-N-ACETYLMURAMOYL-TRIPEPTIDE--D-ALANYL-D-ALANINE LIGASE"/>
    <property type="match status" value="1"/>
</dbReference>
<protein>
    <recommendedName>
        <fullName evidence="10">UDP-MurNAc-pentapeptide synthetase</fullName>
    </recommendedName>
</protein>
<proteinExistence type="inferred from homology"/>
<evidence type="ECO:0000256" key="9">
    <source>
        <dbReference type="ARBA" id="ARBA00023316"/>
    </source>
</evidence>
<evidence type="ECO:0000313" key="13">
    <source>
        <dbReference type="EMBL" id="KAH9289451.1"/>
    </source>
</evidence>
<dbReference type="Pfam" id="PF08245">
    <property type="entry name" value="Mur_ligase_M"/>
    <property type="match status" value="1"/>
</dbReference>
<dbReference type="GO" id="GO:0071555">
    <property type="term" value="P:cell wall organization"/>
    <property type="evidence" value="ECO:0007669"/>
    <property type="project" value="UniProtKB-KW"/>
</dbReference>
<dbReference type="PANTHER" id="PTHR43024">
    <property type="entry name" value="UDP-N-ACETYLMURAMOYL-TRIPEPTIDE--D-ALANYL-D-ALANINE LIGASE"/>
    <property type="match status" value="1"/>
</dbReference>
<dbReference type="InterPro" id="IPR051046">
    <property type="entry name" value="MurCDEF_CellWall_CoF430Synth"/>
</dbReference>
<keyword evidence="8" id="KW-0131">Cell cycle</keyword>
<dbReference type="Proteomes" id="UP000824469">
    <property type="component" value="Unassembled WGS sequence"/>
</dbReference>
<evidence type="ECO:0000256" key="5">
    <source>
        <dbReference type="ARBA" id="ARBA00022840"/>
    </source>
</evidence>
<dbReference type="Gene3D" id="3.90.190.20">
    <property type="entry name" value="Mur ligase, C-terminal domain"/>
    <property type="match status" value="1"/>
</dbReference>
<evidence type="ECO:0000256" key="7">
    <source>
        <dbReference type="ARBA" id="ARBA00022984"/>
    </source>
</evidence>
<evidence type="ECO:0000256" key="6">
    <source>
        <dbReference type="ARBA" id="ARBA00022960"/>
    </source>
</evidence>
<comment type="caution">
    <text evidence="13">The sequence shown here is derived from an EMBL/GenBank/DDBJ whole genome shotgun (WGS) entry which is preliminary data.</text>
</comment>